<keyword evidence="2" id="KW-0645">Protease</keyword>
<protein>
    <recommendedName>
        <fullName evidence="6">NlpC/P60 domain-containing protein</fullName>
    </recommendedName>
</protein>
<evidence type="ECO:0000256" key="5">
    <source>
        <dbReference type="SAM" id="Phobius"/>
    </source>
</evidence>
<evidence type="ECO:0000313" key="7">
    <source>
        <dbReference type="EMBL" id="GAA4386945.1"/>
    </source>
</evidence>
<evidence type="ECO:0000313" key="8">
    <source>
        <dbReference type="Proteomes" id="UP001500454"/>
    </source>
</evidence>
<dbReference type="SUPFAM" id="SSF54001">
    <property type="entry name" value="Cysteine proteinases"/>
    <property type="match status" value="1"/>
</dbReference>
<evidence type="ECO:0000256" key="3">
    <source>
        <dbReference type="ARBA" id="ARBA00022801"/>
    </source>
</evidence>
<dbReference type="Gene3D" id="3.90.1720.10">
    <property type="entry name" value="endopeptidase domain like (from Nostoc punctiforme)"/>
    <property type="match status" value="1"/>
</dbReference>
<dbReference type="InterPro" id="IPR051202">
    <property type="entry name" value="Peptidase_C40"/>
</dbReference>
<dbReference type="InterPro" id="IPR000064">
    <property type="entry name" value="NLP_P60_dom"/>
</dbReference>
<dbReference type="Pfam" id="PF00877">
    <property type="entry name" value="NLPC_P60"/>
    <property type="match status" value="1"/>
</dbReference>
<keyword evidence="5" id="KW-1133">Transmembrane helix</keyword>
<keyword evidence="5" id="KW-0472">Membrane</keyword>
<comment type="similarity">
    <text evidence="1">Belongs to the peptidase C40 family.</text>
</comment>
<organism evidence="7 8">
    <name type="scientific">Hymenobacter koreensis</name>
    <dbReference type="NCBI Taxonomy" id="1084523"/>
    <lineage>
        <taxon>Bacteria</taxon>
        <taxon>Pseudomonadati</taxon>
        <taxon>Bacteroidota</taxon>
        <taxon>Cytophagia</taxon>
        <taxon>Cytophagales</taxon>
        <taxon>Hymenobacteraceae</taxon>
        <taxon>Hymenobacter</taxon>
    </lineage>
</organism>
<keyword evidence="4" id="KW-0788">Thiol protease</keyword>
<dbReference type="Proteomes" id="UP001500454">
    <property type="component" value="Unassembled WGS sequence"/>
</dbReference>
<keyword evidence="3" id="KW-0378">Hydrolase</keyword>
<gene>
    <name evidence="7" type="ORF">GCM10023186_32100</name>
</gene>
<reference evidence="8" key="1">
    <citation type="journal article" date="2019" name="Int. J. Syst. Evol. Microbiol.">
        <title>The Global Catalogue of Microorganisms (GCM) 10K type strain sequencing project: providing services to taxonomists for standard genome sequencing and annotation.</title>
        <authorList>
            <consortium name="The Broad Institute Genomics Platform"/>
            <consortium name="The Broad Institute Genome Sequencing Center for Infectious Disease"/>
            <person name="Wu L."/>
            <person name="Ma J."/>
        </authorList>
    </citation>
    <scope>NUCLEOTIDE SEQUENCE [LARGE SCALE GENOMIC DNA]</scope>
    <source>
        <strain evidence="8">JCM 17924</strain>
    </source>
</reference>
<dbReference type="PANTHER" id="PTHR47053:SF1">
    <property type="entry name" value="MUREIN DD-ENDOPEPTIDASE MEPH-RELATED"/>
    <property type="match status" value="1"/>
</dbReference>
<proteinExistence type="inferred from homology"/>
<evidence type="ECO:0000256" key="2">
    <source>
        <dbReference type="ARBA" id="ARBA00022670"/>
    </source>
</evidence>
<feature type="domain" description="NlpC/P60" evidence="6">
    <location>
        <begin position="84"/>
        <end position="216"/>
    </location>
</feature>
<dbReference type="PROSITE" id="PS51935">
    <property type="entry name" value="NLPC_P60"/>
    <property type="match status" value="1"/>
</dbReference>
<feature type="transmembrane region" description="Helical" evidence="5">
    <location>
        <begin position="34"/>
        <end position="52"/>
    </location>
</feature>
<evidence type="ECO:0000256" key="1">
    <source>
        <dbReference type="ARBA" id="ARBA00007074"/>
    </source>
</evidence>
<evidence type="ECO:0000256" key="4">
    <source>
        <dbReference type="ARBA" id="ARBA00022807"/>
    </source>
</evidence>
<sequence length="216" mass="23012">MALFGPVETPTGLVALEKGLIELHTSSSGTIMRYVWLMFGIFAASLLGLLAWQNLRPAAPVPASGDLPPVRAVVYRAATSGSSVTRADSVVRYALRQLGKAYCYAGTTPEGGFDCSGFLTYVYSEFGVALPHSSAMQYTTGTAVPRPQARKGDLIIFTGTAQGSSTPGHAGIVISEPGQPLRFVHSSSSRRDPGVKISQVDGTDYERRFLGVRRVL</sequence>
<name>A0ABP8J9C8_9BACT</name>
<accession>A0ABP8J9C8</accession>
<keyword evidence="5" id="KW-0812">Transmembrane</keyword>
<comment type="caution">
    <text evidence="7">The sequence shown here is derived from an EMBL/GenBank/DDBJ whole genome shotgun (WGS) entry which is preliminary data.</text>
</comment>
<keyword evidence="8" id="KW-1185">Reference proteome</keyword>
<dbReference type="PANTHER" id="PTHR47053">
    <property type="entry name" value="MUREIN DD-ENDOPEPTIDASE MEPH-RELATED"/>
    <property type="match status" value="1"/>
</dbReference>
<evidence type="ECO:0000259" key="6">
    <source>
        <dbReference type="PROSITE" id="PS51935"/>
    </source>
</evidence>
<dbReference type="InterPro" id="IPR038765">
    <property type="entry name" value="Papain-like_cys_pep_sf"/>
</dbReference>
<dbReference type="EMBL" id="BAABHA010000010">
    <property type="protein sequence ID" value="GAA4386945.1"/>
    <property type="molecule type" value="Genomic_DNA"/>
</dbReference>